<evidence type="ECO:0000313" key="8">
    <source>
        <dbReference type="EMBL" id="MBF9069642.1"/>
    </source>
</evidence>
<accession>A0A931B6P0</accession>
<organism evidence="8 9">
    <name type="scientific">Streptacidiphilus fuscans</name>
    <dbReference type="NCBI Taxonomy" id="2789292"/>
    <lineage>
        <taxon>Bacteria</taxon>
        <taxon>Bacillati</taxon>
        <taxon>Actinomycetota</taxon>
        <taxon>Actinomycetes</taxon>
        <taxon>Kitasatosporales</taxon>
        <taxon>Streptomycetaceae</taxon>
        <taxon>Streptacidiphilus</taxon>
    </lineage>
</organism>
<proteinExistence type="inferred from homology"/>
<dbReference type="InterPro" id="IPR006311">
    <property type="entry name" value="TAT_signal"/>
</dbReference>
<evidence type="ECO:0000259" key="7">
    <source>
        <dbReference type="PROSITE" id="PS50983"/>
    </source>
</evidence>
<gene>
    <name evidence="8" type="ORF">I2501_16580</name>
</gene>
<name>A0A931B6P0_9ACTN</name>
<keyword evidence="9" id="KW-1185">Reference proteome</keyword>
<feature type="region of interest" description="Disordered" evidence="5">
    <location>
        <begin position="30"/>
        <end position="55"/>
    </location>
</feature>
<dbReference type="AlphaFoldDB" id="A0A931B6P0"/>
<dbReference type="Proteomes" id="UP000657385">
    <property type="component" value="Unassembled WGS sequence"/>
</dbReference>
<feature type="signal peptide" evidence="6">
    <location>
        <begin position="1"/>
        <end position="24"/>
    </location>
</feature>
<comment type="similarity">
    <text evidence="2">Belongs to the bacterial solute-binding protein 8 family.</text>
</comment>
<reference evidence="8" key="1">
    <citation type="submission" date="2020-11" db="EMBL/GenBank/DDBJ databases">
        <title>Isolation and identification of active actinomycetes.</title>
        <authorList>
            <person name="Yu B."/>
        </authorList>
    </citation>
    <scope>NUCLEOTIDE SEQUENCE</scope>
    <source>
        <strain evidence="8">NEAU-YB345</strain>
    </source>
</reference>
<dbReference type="Pfam" id="PF01497">
    <property type="entry name" value="Peripla_BP_2"/>
    <property type="match status" value="1"/>
</dbReference>
<comment type="caution">
    <text evidence="8">The sequence shown here is derived from an EMBL/GenBank/DDBJ whole genome shotgun (WGS) entry which is preliminary data.</text>
</comment>
<evidence type="ECO:0000256" key="3">
    <source>
        <dbReference type="ARBA" id="ARBA00022448"/>
    </source>
</evidence>
<dbReference type="RefSeq" id="WP_196194815.1">
    <property type="nucleotide sequence ID" value="NZ_JADPRT010000006.1"/>
</dbReference>
<dbReference type="SUPFAM" id="SSF53807">
    <property type="entry name" value="Helical backbone' metal receptor"/>
    <property type="match status" value="1"/>
</dbReference>
<dbReference type="InterPro" id="IPR002491">
    <property type="entry name" value="ABC_transptr_periplasmic_BD"/>
</dbReference>
<keyword evidence="4 6" id="KW-0732">Signal</keyword>
<evidence type="ECO:0000256" key="2">
    <source>
        <dbReference type="ARBA" id="ARBA00008814"/>
    </source>
</evidence>
<keyword evidence="3" id="KW-0813">Transport</keyword>
<dbReference type="GO" id="GO:0030288">
    <property type="term" value="C:outer membrane-bounded periplasmic space"/>
    <property type="evidence" value="ECO:0007669"/>
    <property type="project" value="TreeGrafter"/>
</dbReference>
<dbReference type="InterPro" id="IPR051313">
    <property type="entry name" value="Bact_iron-sidero_bind"/>
</dbReference>
<evidence type="ECO:0000313" key="9">
    <source>
        <dbReference type="Proteomes" id="UP000657385"/>
    </source>
</evidence>
<dbReference type="EMBL" id="JADPRT010000006">
    <property type="protein sequence ID" value="MBF9069642.1"/>
    <property type="molecule type" value="Genomic_DNA"/>
</dbReference>
<dbReference type="PROSITE" id="PS51318">
    <property type="entry name" value="TAT"/>
    <property type="match status" value="1"/>
</dbReference>
<comment type="subcellular location">
    <subcellularLocation>
        <location evidence="1">Cell envelope</location>
    </subcellularLocation>
</comment>
<dbReference type="Gene3D" id="3.40.50.1980">
    <property type="entry name" value="Nitrogenase molybdenum iron protein domain"/>
    <property type="match status" value="2"/>
</dbReference>
<feature type="chain" id="PRO_5037187310" evidence="6">
    <location>
        <begin position="25"/>
        <end position="349"/>
    </location>
</feature>
<sequence>MPLHPSRRSLLAAGGVAGLGALLAACGSGGPSPQSVGSDGNSGSSGSSGGSAGSWTFTDDRGTRVALPARPSRVVAYTGTAAALHDFGVTDRIVGVFGPTRLADGRPDPMAGNLDLAKVTVLGNAWGEFDLEKYAALRPQLLVTDMWVPKQLWYVPDASKTTIAALAPTAGITIAKIQLPEPLSRHEQLAGLLGADLTASAVVAAKQRFQQAVETVRQAGKAKRGLRVMAASASADLLYVSDPGVYPDLSYYRSLGVELVTPAKVQGGFFEPLSWENADRYAADLILLDSRSSALQPKDLAAKPTWQQLPAVKAGQVIPWLSEVRFSYAGCAPLIEQLAAALDRAKRVA</sequence>
<feature type="compositionally biased region" description="Low complexity" evidence="5">
    <location>
        <begin position="30"/>
        <end position="45"/>
    </location>
</feature>
<dbReference type="GO" id="GO:1901678">
    <property type="term" value="P:iron coordination entity transport"/>
    <property type="evidence" value="ECO:0007669"/>
    <property type="project" value="UniProtKB-ARBA"/>
</dbReference>
<evidence type="ECO:0000256" key="4">
    <source>
        <dbReference type="ARBA" id="ARBA00022729"/>
    </source>
</evidence>
<dbReference type="PANTHER" id="PTHR30532">
    <property type="entry name" value="IRON III DICITRATE-BINDING PERIPLASMIC PROTEIN"/>
    <property type="match status" value="1"/>
</dbReference>
<dbReference type="PROSITE" id="PS51257">
    <property type="entry name" value="PROKAR_LIPOPROTEIN"/>
    <property type="match status" value="1"/>
</dbReference>
<evidence type="ECO:0000256" key="6">
    <source>
        <dbReference type="SAM" id="SignalP"/>
    </source>
</evidence>
<evidence type="ECO:0000256" key="1">
    <source>
        <dbReference type="ARBA" id="ARBA00004196"/>
    </source>
</evidence>
<dbReference type="PROSITE" id="PS50983">
    <property type="entry name" value="FE_B12_PBP"/>
    <property type="match status" value="1"/>
</dbReference>
<feature type="domain" description="Fe/B12 periplasmic-binding" evidence="7">
    <location>
        <begin position="72"/>
        <end position="349"/>
    </location>
</feature>
<evidence type="ECO:0000256" key="5">
    <source>
        <dbReference type="SAM" id="MobiDB-lite"/>
    </source>
</evidence>
<dbReference type="PANTHER" id="PTHR30532:SF24">
    <property type="entry name" value="FERRIC ENTEROBACTIN-BINDING PERIPLASMIC PROTEIN FEPB"/>
    <property type="match status" value="1"/>
</dbReference>
<protein>
    <submittedName>
        <fullName evidence="8">ABC transporter substrate-binding protein</fullName>
    </submittedName>
</protein>